<dbReference type="InterPro" id="IPR036465">
    <property type="entry name" value="vWFA_dom_sf"/>
</dbReference>
<reference evidence="3 4" key="1">
    <citation type="submission" date="2023-02" db="EMBL/GenBank/DDBJ databases">
        <title>Dictyobacter halimunensis sp. nov., a new member of the class Ktedonobacteria from forest soil in a geothermal area.</title>
        <authorList>
            <person name="Rachmania M.K."/>
            <person name="Ningsih F."/>
            <person name="Sakai Y."/>
            <person name="Yabe S."/>
            <person name="Yokota A."/>
            <person name="Sjamsuridzal W."/>
        </authorList>
    </citation>
    <scope>NUCLEOTIDE SEQUENCE [LARGE SCALE GENOMIC DNA]</scope>
    <source>
        <strain evidence="3 4">S3.2.2.5</strain>
    </source>
</reference>
<keyword evidence="2" id="KW-1133">Transmembrane helix</keyword>
<evidence type="ECO:0000256" key="2">
    <source>
        <dbReference type="SAM" id="Phobius"/>
    </source>
</evidence>
<name>A0ABQ6FJM1_9CHLR</name>
<sequence>MSTNDPAKYRCSAANAFIDLSTADDYVGVVGLAGGQAQGWHDPILMTVKNHAILKSTIKQRSLDCLPNGSTPTSDALQKAFNMLAQAAQGTSINGSVILLTDGQPDPNGVEQINSIQNKLVPQFQSQHWKIDTIGLGANNPIAGGPFPTFHDFLYGLSTETGGEFHDDSQGIIQGINALNITPFFLDIFASLRHKSVGGDKMAQTVDGIRAKNFSVSTYTDVLNVVVVKENANISIILKDPGAQSISEQNDNVLISNDDPYYTYFSVNEPRSGSWELDIKGSGRYVIQTLNDESMNLANLTLTQNQQTIADGQPVALNNPVTISTFFTHNGVQATPPDGVDLNGTLIFHGPAGNFSQSFVLQNVKDTRTFSADVEVPASAPSGSYMLTIDATTDSRANSIANTARSQVFISFPEPYLLSSQSQELVPANELVMSKVIHWDPVLVLLYDHLPAWAGFLSAWPLQQSPPLSHAVIQGKVMIEKPTLQPYAPIKQLRVSVLSPNSPSATTVPVQISHNGQFQLLVPVTGSGIYTLQFQTQGQLKDSYGMTISSLRKIEVSERMATPLQEGIAWLFTIAYAYLAFLVIRFVIGVTYPHPSGSWSSSRYGELDGKNIRQAHRTLFQWFFHPDQLTSRQLGMPAGLRFRFLRGGVIKARAEGRDASHWQFGNGDPVASQYTDASDLLYKEDDDSNETVRYTVSAETDEGDSLEGNSFKKGGLFGGKRRDDDMDDPYEL</sequence>
<evidence type="ECO:0000313" key="4">
    <source>
        <dbReference type="Proteomes" id="UP001344906"/>
    </source>
</evidence>
<gene>
    <name evidence="3" type="ORF">KDH_12620</name>
</gene>
<dbReference type="SUPFAM" id="SSF53300">
    <property type="entry name" value="vWA-like"/>
    <property type="match status" value="1"/>
</dbReference>
<protein>
    <recommendedName>
        <fullName evidence="5">VWFA domain-containing protein</fullName>
    </recommendedName>
</protein>
<evidence type="ECO:0000256" key="1">
    <source>
        <dbReference type="SAM" id="MobiDB-lite"/>
    </source>
</evidence>
<dbReference type="Gene3D" id="3.40.50.410">
    <property type="entry name" value="von Willebrand factor, type A domain"/>
    <property type="match status" value="1"/>
</dbReference>
<evidence type="ECO:0000313" key="3">
    <source>
        <dbReference type="EMBL" id="GLV54415.1"/>
    </source>
</evidence>
<feature type="region of interest" description="Disordered" evidence="1">
    <location>
        <begin position="697"/>
        <end position="732"/>
    </location>
</feature>
<keyword evidence="2" id="KW-0812">Transmembrane</keyword>
<comment type="caution">
    <text evidence="3">The sequence shown here is derived from an EMBL/GenBank/DDBJ whole genome shotgun (WGS) entry which is preliminary data.</text>
</comment>
<proteinExistence type="predicted"/>
<dbReference type="CDD" id="cd00198">
    <property type="entry name" value="vWFA"/>
    <property type="match status" value="1"/>
</dbReference>
<dbReference type="Proteomes" id="UP001344906">
    <property type="component" value="Unassembled WGS sequence"/>
</dbReference>
<dbReference type="EMBL" id="BSRI01000001">
    <property type="protein sequence ID" value="GLV54415.1"/>
    <property type="molecule type" value="Genomic_DNA"/>
</dbReference>
<evidence type="ECO:0008006" key="5">
    <source>
        <dbReference type="Google" id="ProtNLM"/>
    </source>
</evidence>
<organism evidence="3 4">
    <name type="scientific">Dictyobacter halimunensis</name>
    <dbReference type="NCBI Taxonomy" id="3026934"/>
    <lineage>
        <taxon>Bacteria</taxon>
        <taxon>Bacillati</taxon>
        <taxon>Chloroflexota</taxon>
        <taxon>Ktedonobacteria</taxon>
        <taxon>Ktedonobacterales</taxon>
        <taxon>Dictyobacteraceae</taxon>
        <taxon>Dictyobacter</taxon>
    </lineage>
</organism>
<accession>A0ABQ6FJM1</accession>
<keyword evidence="4" id="KW-1185">Reference proteome</keyword>
<keyword evidence="2" id="KW-0472">Membrane</keyword>
<feature type="transmembrane region" description="Helical" evidence="2">
    <location>
        <begin position="567"/>
        <end position="588"/>
    </location>
</feature>